<organism evidence="3 4">
    <name type="scientific">Eggerthella guodeyinii</name>
    <dbReference type="NCBI Taxonomy" id="2690837"/>
    <lineage>
        <taxon>Bacteria</taxon>
        <taxon>Bacillati</taxon>
        <taxon>Actinomycetota</taxon>
        <taxon>Coriobacteriia</taxon>
        <taxon>Eggerthellales</taxon>
        <taxon>Eggerthellaceae</taxon>
        <taxon>Eggerthella</taxon>
    </lineage>
</organism>
<dbReference type="CDD" id="cd00293">
    <property type="entry name" value="USP-like"/>
    <property type="match status" value="1"/>
</dbReference>
<dbReference type="PANTHER" id="PTHR46268">
    <property type="entry name" value="STRESS RESPONSE PROTEIN NHAX"/>
    <property type="match status" value="1"/>
</dbReference>
<reference evidence="3 4" key="1">
    <citation type="submission" date="2020-10" db="EMBL/GenBank/DDBJ databases">
        <title>Eggerthella sp. nov., isolated from human feces.</title>
        <authorList>
            <person name="Yajun G."/>
        </authorList>
    </citation>
    <scope>NUCLEOTIDE SEQUENCE [LARGE SCALE GENOMIC DNA]</scope>
    <source>
        <strain evidence="3 4">HF-1101</strain>
    </source>
</reference>
<dbReference type="InterPro" id="IPR006016">
    <property type="entry name" value="UspA"/>
</dbReference>
<name>A0A6L7IZN6_9ACTN</name>
<comment type="similarity">
    <text evidence="1">Belongs to the universal stress protein A family.</text>
</comment>
<proteinExistence type="inferred from homology"/>
<dbReference type="PANTHER" id="PTHR46268:SF6">
    <property type="entry name" value="UNIVERSAL STRESS PROTEIN UP12"/>
    <property type="match status" value="1"/>
</dbReference>
<sequence>MKFTNILVPFDKSDHALHALTLAKGLAEEDPAIKLHVVSVVFVSDIPPALGLDANPYESAPPLVIQPDLYKKLVEAALDREENDMKQAIGGLLDGLPNDVDIVAANAPSPVDGINDFAKEHGCDLIVMGSRGLGVLRGMLGSVSYGVLRSAEIPVLVAKKDENGK</sequence>
<dbReference type="Proteomes" id="UP000478463">
    <property type="component" value="Chromosome"/>
</dbReference>
<dbReference type="Pfam" id="PF00582">
    <property type="entry name" value="Usp"/>
    <property type="match status" value="1"/>
</dbReference>
<dbReference type="Gene3D" id="3.40.50.620">
    <property type="entry name" value="HUPs"/>
    <property type="match status" value="1"/>
</dbReference>
<gene>
    <name evidence="3" type="ORF">GS424_011485</name>
</gene>
<evidence type="ECO:0000256" key="1">
    <source>
        <dbReference type="ARBA" id="ARBA00008791"/>
    </source>
</evidence>
<dbReference type="SUPFAM" id="SSF52402">
    <property type="entry name" value="Adenine nucleotide alpha hydrolases-like"/>
    <property type="match status" value="1"/>
</dbReference>
<protein>
    <submittedName>
        <fullName evidence="3">Universal stress protein</fullName>
    </submittedName>
</protein>
<dbReference type="EMBL" id="CP063310">
    <property type="protein sequence ID" value="QOS67156.1"/>
    <property type="molecule type" value="Genomic_DNA"/>
</dbReference>
<evidence type="ECO:0000259" key="2">
    <source>
        <dbReference type="Pfam" id="PF00582"/>
    </source>
</evidence>
<dbReference type="KEGG" id="egd:GS424_011485"/>
<evidence type="ECO:0000313" key="3">
    <source>
        <dbReference type="EMBL" id="QOS67156.1"/>
    </source>
</evidence>
<feature type="domain" description="UspA" evidence="2">
    <location>
        <begin position="3"/>
        <end position="159"/>
    </location>
</feature>
<dbReference type="InterPro" id="IPR006015">
    <property type="entry name" value="Universal_stress_UspA"/>
</dbReference>
<evidence type="ECO:0000313" key="4">
    <source>
        <dbReference type="Proteomes" id="UP000478463"/>
    </source>
</evidence>
<dbReference type="PRINTS" id="PR01438">
    <property type="entry name" value="UNVRSLSTRESS"/>
</dbReference>
<dbReference type="RefSeq" id="WP_160943319.1">
    <property type="nucleotide sequence ID" value="NZ_CP063310.1"/>
</dbReference>
<accession>A0A6L7IZN6</accession>
<dbReference type="InterPro" id="IPR014729">
    <property type="entry name" value="Rossmann-like_a/b/a_fold"/>
</dbReference>
<dbReference type="AlphaFoldDB" id="A0A6L7IZN6"/>